<reference evidence="1 2" key="1">
    <citation type="submission" date="2020-10" db="EMBL/GenBank/DDBJ databases">
        <title>Sequencing the genomes of 1000 actinobacteria strains.</title>
        <authorList>
            <person name="Klenk H.-P."/>
        </authorList>
    </citation>
    <scope>NUCLEOTIDE SEQUENCE [LARGE SCALE GENOMIC DNA]</scope>
    <source>
        <strain evidence="1 2">DSM 43748</strain>
    </source>
</reference>
<sequence>MWPAWRNAPNRWEIDWEIRADGHPTKTEVAEALAAHRGACAYRRQITLSTAVGTIIRWAREGTVRFSV</sequence>
<accession>A0ABR9KEX4</accession>
<gene>
    <name evidence="1" type="ORF">H4W81_002861</name>
</gene>
<organism evidence="1 2">
    <name type="scientific">Nonomuraea africana</name>
    <dbReference type="NCBI Taxonomy" id="46171"/>
    <lineage>
        <taxon>Bacteria</taxon>
        <taxon>Bacillati</taxon>
        <taxon>Actinomycetota</taxon>
        <taxon>Actinomycetes</taxon>
        <taxon>Streptosporangiales</taxon>
        <taxon>Streptosporangiaceae</taxon>
        <taxon>Nonomuraea</taxon>
    </lineage>
</organism>
<name>A0ABR9KEX4_9ACTN</name>
<evidence type="ECO:0000313" key="2">
    <source>
        <dbReference type="Proteomes" id="UP000661607"/>
    </source>
</evidence>
<protein>
    <submittedName>
        <fullName evidence="1">Uncharacterized protein</fullName>
    </submittedName>
</protein>
<comment type="caution">
    <text evidence="1">The sequence shown here is derived from an EMBL/GenBank/DDBJ whole genome shotgun (WGS) entry which is preliminary data.</text>
</comment>
<dbReference type="EMBL" id="JADBEF010000001">
    <property type="protein sequence ID" value="MBE1560082.1"/>
    <property type="molecule type" value="Genomic_DNA"/>
</dbReference>
<evidence type="ECO:0000313" key="1">
    <source>
        <dbReference type="EMBL" id="MBE1560082.1"/>
    </source>
</evidence>
<dbReference type="RefSeq" id="WP_192775220.1">
    <property type="nucleotide sequence ID" value="NZ_BAAASY010000044.1"/>
</dbReference>
<keyword evidence="2" id="KW-1185">Reference proteome</keyword>
<dbReference type="Proteomes" id="UP000661607">
    <property type="component" value="Unassembled WGS sequence"/>
</dbReference>
<proteinExistence type="predicted"/>